<comment type="caution">
    <text evidence="2">The sequence shown here is derived from an EMBL/GenBank/DDBJ whole genome shotgun (WGS) entry which is preliminary data.</text>
</comment>
<protein>
    <recommendedName>
        <fullName evidence="1">F-box associated beta-propeller type 1 domain-containing protein</fullName>
    </recommendedName>
</protein>
<name>A0ABD1WJQ7_9LAMI</name>
<keyword evidence="3" id="KW-1185">Reference proteome</keyword>
<evidence type="ECO:0000259" key="1">
    <source>
        <dbReference type="Pfam" id="PF07734"/>
    </source>
</evidence>
<reference evidence="3" key="1">
    <citation type="submission" date="2024-07" db="EMBL/GenBank/DDBJ databases">
        <title>Two chromosome-level genome assemblies of Korean endemic species Abeliophyllum distichum and Forsythia ovata (Oleaceae).</title>
        <authorList>
            <person name="Jang H."/>
        </authorList>
    </citation>
    <scope>NUCLEOTIDE SEQUENCE [LARGE SCALE GENOMIC DNA]</scope>
</reference>
<dbReference type="AlphaFoldDB" id="A0ABD1WJQ7"/>
<dbReference type="Pfam" id="PF07734">
    <property type="entry name" value="FBA_1"/>
    <property type="match status" value="1"/>
</dbReference>
<dbReference type="Proteomes" id="UP001604277">
    <property type="component" value="Unassembled WGS sequence"/>
</dbReference>
<proteinExistence type="predicted"/>
<sequence>MAGMSPRIYERTEDLDAAGNTNAAIENLKLTLLLSPTFCPIRIVSKNEKHILKSSYGYGFSQSTGDYNVIRILHESYLSRPNKTEGVVITAGIDNKWRDIESAPLRLHEFFFKVTLNGALHWIIDDLMKPDFIYSFNIDKENVQTIAPP</sequence>
<accession>A0ABD1WJQ7</accession>
<organism evidence="2 3">
    <name type="scientific">Forsythia ovata</name>
    <dbReference type="NCBI Taxonomy" id="205694"/>
    <lineage>
        <taxon>Eukaryota</taxon>
        <taxon>Viridiplantae</taxon>
        <taxon>Streptophyta</taxon>
        <taxon>Embryophyta</taxon>
        <taxon>Tracheophyta</taxon>
        <taxon>Spermatophyta</taxon>
        <taxon>Magnoliopsida</taxon>
        <taxon>eudicotyledons</taxon>
        <taxon>Gunneridae</taxon>
        <taxon>Pentapetalae</taxon>
        <taxon>asterids</taxon>
        <taxon>lamiids</taxon>
        <taxon>Lamiales</taxon>
        <taxon>Oleaceae</taxon>
        <taxon>Forsythieae</taxon>
        <taxon>Forsythia</taxon>
    </lineage>
</organism>
<evidence type="ECO:0000313" key="3">
    <source>
        <dbReference type="Proteomes" id="UP001604277"/>
    </source>
</evidence>
<gene>
    <name evidence="2" type="ORF">Fot_11200</name>
</gene>
<dbReference type="InterPro" id="IPR006527">
    <property type="entry name" value="F-box-assoc_dom_typ1"/>
</dbReference>
<dbReference type="InterPro" id="IPR017451">
    <property type="entry name" value="F-box-assoc_interact_dom"/>
</dbReference>
<feature type="domain" description="F-box associated beta-propeller type 1" evidence="1">
    <location>
        <begin position="41"/>
        <end position="147"/>
    </location>
</feature>
<dbReference type="EMBL" id="JBFOLJ010000003">
    <property type="protein sequence ID" value="KAL2549670.1"/>
    <property type="molecule type" value="Genomic_DNA"/>
</dbReference>
<dbReference type="NCBIfam" id="TIGR01640">
    <property type="entry name" value="F_box_assoc_1"/>
    <property type="match status" value="1"/>
</dbReference>
<evidence type="ECO:0000313" key="2">
    <source>
        <dbReference type="EMBL" id="KAL2549670.1"/>
    </source>
</evidence>